<dbReference type="EMBL" id="MK500495">
    <property type="protein sequence ID" value="QBK90670.1"/>
    <property type="molecule type" value="Genomic_DNA"/>
</dbReference>
<gene>
    <name evidence="2" type="ORF">LCPAC104_01670</name>
</gene>
<feature type="compositionally biased region" description="Low complexity" evidence="1">
    <location>
        <begin position="302"/>
        <end position="329"/>
    </location>
</feature>
<protein>
    <submittedName>
        <fullName evidence="2">Uncharacterized protein</fullName>
    </submittedName>
</protein>
<evidence type="ECO:0000256" key="1">
    <source>
        <dbReference type="SAM" id="MobiDB-lite"/>
    </source>
</evidence>
<evidence type="ECO:0000313" key="2">
    <source>
        <dbReference type="EMBL" id="QBK90670.1"/>
    </source>
</evidence>
<sequence>MDQYPFFNEEFVNKLINKGEYLNVTPDTKGKITSSRTLSITGSKNRWNKFPDTVYLPDVRLAGNPENVRNFMNVAEYNDTEINNSLRNAYTKSNTSVGQNMHGNYDIEWKNAKRARTPTRASSQRFAAETDLLENLTNELKQGLSVVPSPRDTTTKKVRTPSTGRAGGRSVESFSARISKLPIGRMLNVSKVDNTGRGARTIIEPKNPRKLIVLKDLKLVSSTTEGLENALDLLVKEKHITASDKNRYLKEFKSLSVPRVKKSAVSRGKKPAVSRARKPAVSPTVARTSPQTSPPPSPKSPSKPISSESTSRRPSTTTKRPPASRAPVSSSPPPSRLSGKPRVRAPLGRLPTFE</sequence>
<feature type="region of interest" description="Disordered" evidence="1">
    <location>
        <begin position="257"/>
        <end position="354"/>
    </location>
</feature>
<accession>A0A481Z6F3</accession>
<organism evidence="2">
    <name type="scientific">Pithovirus LCPAC104</name>
    <dbReference type="NCBI Taxonomy" id="2506589"/>
    <lineage>
        <taxon>Viruses</taxon>
        <taxon>Pithoviruses</taxon>
    </lineage>
</organism>
<reference evidence="2" key="1">
    <citation type="journal article" date="2019" name="MBio">
        <title>Virus Genomes from Deep Sea Sediments Expand the Ocean Megavirome and Support Independent Origins of Viral Gigantism.</title>
        <authorList>
            <person name="Backstrom D."/>
            <person name="Yutin N."/>
            <person name="Jorgensen S.L."/>
            <person name="Dharamshi J."/>
            <person name="Homa F."/>
            <person name="Zaremba-Niedwiedzka K."/>
            <person name="Spang A."/>
            <person name="Wolf Y.I."/>
            <person name="Koonin E.V."/>
            <person name="Ettema T.J."/>
        </authorList>
    </citation>
    <scope>NUCLEOTIDE SEQUENCE</scope>
</reference>
<feature type="region of interest" description="Disordered" evidence="1">
    <location>
        <begin position="145"/>
        <end position="171"/>
    </location>
</feature>
<feature type="compositionally biased region" description="Basic residues" evidence="1">
    <location>
        <begin position="259"/>
        <end position="278"/>
    </location>
</feature>
<feature type="compositionally biased region" description="Pro residues" evidence="1">
    <location>
        <begin position="292"/>
        <end position="301"/>
    </location>
</feature>
<name>A0A481Z6F3_9VIRU</name>
<proteinExistence type="predicted"/>